<dbReference type="OrthoDB" id="590545at2759"/>
<dbReference type="EMBL" id="JADCNM010000003">
    <property type="protein sequence ID" value="KAG0490591.1"/>
    <property type="molecule type" value="Genomic_DNA"/>
</dbReference>
<evidence type="ECO:0000256" key="1">
    <source>
        <dbReference type="SAM" id="Phobius"/>
    </source>
</evidence>
<evidence type="ECO:0000313" key="2">
    <source>
        <dbReference type="EMBL" id="KAG0490591.1"/>
    </source>
</evidence>
<dbReference type="AlphaFoldDB" id="A0A835RKH2"/>
<accession>A0A835RKH2</accession>
<feature type="transmembrane region" description="Helical" evidence="1">
    <location>
        <begin position="85"/>
        <end position="103"/>
    </location>
</feature>
<dbReference type="PANTHER" id="PTHR46610">
    <property type="entry name" value="OS05G0181300 PROTEIN"/>
    <property type="match status" value="1"/>
</dbReference>
<gene>
    <name evidence="2" type="ORF">HPP92_007454</name>
</gene>
<keyword evidence="1" id="KW-0812">Transmembrane</keyword>
<keyword evidence="1" id="KW-1133">Transmembrane helix</keyword>
<dbReference type="PANTHER" id="PTHR46610:SF20">
    <property type="entry name" value="OS05G0181300 PROTEIN"/>
    <property type="match status" value="1"/>
</dbReference>
<protein>
    <submittedName>
        <fullName evidence="2">Uncharacterized protein</fullName>
    </submittedName>
</protein>
<feature type="transmembrane region" description="Helical" evidence="1">
    <location>
        <begin position="48"/>
        <end position="65"/>
    </location>
</feature>
<dbReference type="InterPro" id="IPR045501">
    <property type="entry name" value="DUF6490"/>
</dbReference>
<feature type="transmembrane region" description="Helical" evidence="1">
    <location>
        <begin position="21"/>
        <end position="42"/>
    </location>
</feature>
<proteinExistence type="predicted"/>
<comment type="caution">
    <text evidence="2">The sequence shown here is derived from an EMBL/GenBank/DDBJ whole genome shotgun (WGS) entry which is preliminary data.</text>
</comment>
<keyword evidence="1" id="KW-0472">Membrane</keyword>
<sequence>MPNRHESTHVPPAAAGSSSSVAVKANVVIVCVNAVATTYNAWGDSQNMTFAVFAYAFLLGLLVCVRVLEKGGQAKEGAGSRGIKVAVWALATMLNVGFAWRAAKMLPFVFAVAAWALVAVFSLGSFWALLLYRPVGSTKEDGAHV</sequence>
<reference evidence="2 3" key="1">
    <citation type="journal article" date="2020" name="Nat. Food">
        <title>A phased Vanilla planifolia genome enables genetic improvement of flavour and production.</title>
        <authorList>
            <person name="Hasing T."/>
            <person name="Tang H."/>
            <person name="Brym M."/>
            <person name="Khazi F."/>
            <person name="Huang T."/>
            <person name="Chambers A.H."/>
        </authorList>
    </citation>
    <scope>NUCLEOTIDE SEQUENCE [LARGE SCALE GENOMIC DNA]</scope>
    <source>
        <tissue evidence="2">Leaf</tissue>
    </source>
</reference>
<feature type="transmembrane region" description="Helical" evidence="1">
    <location>
        <begin position="109"/>
        <end position="132"/>
    </location>
</feature>
<name>A0A835RKH2_VANPL</name>
<evidence type="ECO:0000313" key="3">
    <source>
        <dbReference type="Proteomes" id="UP000639772"/>
    </source>
</evidence>
<dbReference type="Pfam" id="PF20100">
    <property type="entry name" value="DUF6490"/>
    <property type="match status" value="1"/>
</dbReference>
<organism evidence="2 3">
    <name type="scientific">Vanilla planifolia</name>
    <name type="common">Vanilla</name>
    <dbReference type="NCBI Taxonomy" id="51239"/>
    <lineage>
        <taxon>Eukaryota</taxon>
        <taxon>Viridiplantae</taxon>
        <taxon>Streptophyta</taxon>
        <taxon>Embryophyta</taxon>
        <taxon>Tracheophyta</taxon>
        <taxon>Spermatophyta</taxon>
        <taxon>Magnoliopsida</taxon>
        <taxon>Liliopsida</taxon>
        <taxon>Asparagales</taxon>
        <taxon>Orchidaceae</taxon>
        <taxon>Vanilloideae</taxon>
        <taxon>Vanilleae</taxon>
        <taxon>Vanilla</taxon>
    </lineage>
</organism>
<dbReference type="Proteomes" id="UP000639772">
    <property type="component" value="Chromosome 3"/>
</dbReference>